<evidence type="ECO:0000256" key="1">
    <source>
        <dbReference type="SAM" id="MobiDB-lite"/>
    </source>
</evidence>
<gene>
    <name evidence="2" type="ORF">UFOPK1392_02335</name>
</gene>
<feature type="compositionally biased region" description="Low complexity" evidence="1">
    <location>
        <begin position="132"/>
        <end position="142"/>
    </location>
</feature>
<sequence>MGARRHEARVVTVGDRSAEIDLELVDLIEALWILGIDTSFSCQGQFGPPHAPLPEPWGYIMFPDVEDLRAFLVCFDNTPLSSRRFAQRHEWNPEAETRTPVGPPSWELRGGVRPLEDAEDDDNAEDALESKAPGAASTGAAPGTPGFRFIGLARFPQADLAEMTQILQLHAQQHLPTPASRG</sequence>
<feature type="region of interest" description="Disordered" evidence="1">
    <location>
        <begin position="91"/>
        <end position="142"/>
    </location>
</feature>
<evidence type="ECO:0000313" key="2">
    <source>
        <dbReference type="EMBL" id="CAB4324560.1"/>
    </source>
</evidence>
<dbReference type="EMBL" id="CAEMXZ010000170">
    <property type="protein sequence ID" value="CAB4324560.1"/>
    <property type="molecule type" value="Genomic_DNA"/>
</dbReference>
<protein>
    <submittedName>
        <fullName evidence="2">Unannotated protein</fullName>
    </submittedName>
</protein>
<accession>A0A6J5YEK0</accession>
<reference evidence="2" key="1">
    <citation type="submission" date="2020-05" db="EMBL/GenBank/DDBJ databases">
        <authorList>
            <person name="Chiriac C."/>
            <person name="Salcher M."/>
            <person name="Ghai R."/>
            <person name="Kavagutti S V."/>
        </authorList>
    </citation>
    <scope>NUCLEOTIDE SEQUENCE</scope>
</reference>
<name>A0A6J5YEK0_9ZZZZ</name>
<proteinExistence type="predicted"/>
<feature type="compositionally biased region" description="Acidic residues" evidence="1">
    <location>
        <begin position="117"/>
        <end position="127"/>
    </location>
</feature>
<dbReference type="AlphaFoldDB" id="A0A6J5YEK0"/>
<organism evidence="2">
    <name type="scientific">freshwater metagenome</name>
    <dbReference type="NCBI Taxonomy" id="449393"/>
    <lineage>
        <taxon>unclassified sequences</taxon>
        <taxon>metagenomes</taxon>
        <taxon>ecological metagenomes</taxon>
    </lineage>
</organism>